<proteinExistence type="predicted"/>
<dbReference type="AlphaFoldDB" id="A0A0M3ILD7"/>
<feature type="region of interest" description="Disordered" evidence="1">
    <location>
        <begin position="64"/>
        <end position="89"/>
    </location>
</feature>
<evidence type="ECO:0000313" key="3">
    <source>
        <dbReference type="WBParaSite" id="ALUE_0001956501-mRNA-1"/>
    </source>
</evidence>
<evidence type="ECO:0000256" key="1">
    <source>
        <dbReference type="SAM" id="MobiDB-lite"/>
    </source>
</evidence>
<dbReference type="WBParaSite" id="ALUE_0001956501-mRNA-1">
    <property type="protein sequence ID" value="ALUE_0001956501-mRNA-1"/>
    <property type="gene ID" value="ALUE_0001956501"/>
</dbReference>
<name>A0A0M3ILD7_ASCLU</name>
<protein>
    <submittedName>
        <fullName evidence="3">Protein lap4</fullName>
    </submittedName>
</protein>
<evidence type="ECO:0000313" key="2">
    <source>
        <dbReference type="Proteomes" id="UP000036681"/>
    </source>
</evidence>
<accession>A0A0M3ILD7</accession>
<feature type="region of interest" description="Disordered" evidence="1">
    <location>
        <begin position="28"/>
        <end position="47"/>
    </location>
</feature>
<feature type="compositionally biased region" description="Basic and acidic residues" evidence="1">
    <location>
        <begin position="70"/>
        <end position="79"/>
    </location>
</feature>
<dbReference type="Proteomes" id="UP000036681">
    <property type="component" value="Unplaced"/>
</dbReference>
<feature type="compositionally biased region" description="Polar residues" evidence="1">
    <location>
        <begin position="80"/>
        <end position="89"/>
    </location>
</feature>
<organism evidence="2 3">
    <name type="scientific">Ascaris lumbricoides</name>
    <name type="common">Giant roundworm</name>
    <dbReference type="NCBI Taxonomy" id="6252"/>
    <lineage>
        <taxon>Eukaryota</taxon>
        <taxon>Metazoa</taxon>
        <taxon>Ecdysozoa</taxon>
        <taxon>Nematoda</taxon>
        <taxon>Chromadorea</taxon>
        <taxon>Rhabditida</taxon>
        <taxon>Spirurina</taxon>
        <taxon>Ascaridomorpha</taxon>
        <taxon>Ascaridoidea</taxon>
        <taxon>Ascarididae</taxon>
        <taxon>Ascaris</taxon>
    </lineage>
</organism>
<feature type="region of interest" description="Disordered" evidence="1">
    <location>
        <begin position="1"/>
        <end position="22"/>
    </location>
</feature>
<sequence length="89" mass="9728">MSSDERSEQHKSILSKGVEHKEHIKFVASEPQVKRAPISPAPPPTKVTAPVVMYGAKDEIELLRAGSRNVHGDKLRDTRSPAQQTNSGS</sequence>
<keyword evidence="2" id="KW-1185">Reference proteome</keyword>
<reference evidence="3" key="1">
    <citation type="submission" date="2017-02" db="UniProtKB">
        <authorList>
            <consortium name="WormBaseParasite"/>
        </authorList>
    </citation>
    <scope>IDENTIFICATION</scope>
</reference>